<protein>
    <submittedName>
        <fullName evidence="2">High-affinity Fe2+/Pb2+ permease</fullName>
    </submittedName>
</protein>
<dbReference type="AlphaFoldDB" id="A0AAX3FNH8"/>
<reference evidence="2 3" key="1">
    <citation type="submission" date="2018-12" db="EMBL/GenBank/DDBJ databases">
        <authorList>
            <consortium name="Pathogen Informatics"/>
        </authorList>
    </citation>
    <scope>NUCLEOTIDE SEQUENCE [LARGE SCALE GENOMIC DNA]</scope>
    <source>
        <strain evidence="2 3">NCTC8529</strain>
    </source>
</reference>
<organism evidence="2 3">
    <name type="scientific">Actinobacillus equuli</name>
    <dbReference type="NCBI Taxonomy" id="718"/>
    <lineage>
        <taxon>Bacteria</taxon>
        <taxon>Pseudomonadati</taxon>
        <taxon>Pseudomonadota</taxon>
        <taxon>Gammaproteobacteria</taxon>
        <taxon>Pasteurellales</taxon>
        <taxon>Pasteurellaceae</taxon>
        <taxon>Actinobacillus</taxon>
    </lineage>
</organism>
<evidence type="ECO:0000256" key="1">
    <source>
        <dbReference type="SAM" id="SignalP"/>
    </source>
</evidence>
<dbReference type="Proteomes" id="UP000268529">
    <property type="component" value="Chromosome"/>
</dbReference>
<accession>A0AAX3FNH8</accession>
<name>A0AAX3FNH8_ACTEU</name>
<evidence type="ECO:0000313" key="2">
    <source>
        <dbReference type="EMBL" id="VEE93118.1"/>
    </source>
</evidence>
<gene>
    <name evidence="2" type="ORF">NCTC8529_02267</name>
</gene>
<dbReference type="RefSeq" id="WP_014991479.1">
    <property type="nucleotide sequence ID" value="NZ_LR134310.1"/>
</dbReference>
<dbReference type="GeneID" id="92744860"/>
<proteinExistence type="predicted"/>
<dbReference type="EMBL" id="LR134310">
    <property type="protein sequence ID" value="VEE93118.1"/>
    <property type="molecule type" value="Genomic_DNA"/>
</dbReference>
<dbReference type="GeneID" id="34291383"/>
<keyword evidence="1" id="KW-0732">Signal</keyword>
<feature type="chain" id="PRO_5043982379" evidence="1">
    <location>
        <begin position="21"/>
        <end position="206"/>
    </location>
</feature>
<sequence length="206" mass="23530">MTLKKLIIIPLLFASSITLAKVDVSPLFVQLSEAMAELKKGEVTKSQQNLTALQQAFNQFEAHHSEAGKNVADALSQAIKTTDLANVENVAKHLYRFEKEQNPVDYAAKHQTFVKQMTPLYYNLQRAVQTKELKQIRMAARHFGKNWAKYEKTIREMSLTHYGKFERSLGLMRIAITAEKPDMAKIERRVAELGKVMAEFSQFKVQ</sequence>
<feature type="signal peptide" evidence="1">
    <location>
        <begin position="1"/>
        <end position="20"/>
    </location>
</feature>
<evidence type="ECO:0000313" key="3">
    <source>
        <dbReference type="Proteomes" id="UP000268529"/>
    </source>
</evidence>